<dbReference type="EMBL" id="BSEV01000012">
    <property type="protein sequence ID" value="GLK11659.1"/>
    <property type="molecule type" value="Genomic_DNA"/>
</dbReference>
<evidence type="ECO:0000313" key="1">
    <source>
        <dbReference type="EMBL" id="GLK11659.1"/>
    </source>
</evidence>
<name>A0A9W6I643_9ACTN</name>
<accession>A0A9W6I643</accession>
<keyword evidence="2" id="KW-1185">Reference proteome</keyword>
<proteinExistence type="predicted"/>
<dbReference type="Proteomes" id="UP001143474">
    <property type="component" value="Unassembled WGS sequence"/>
</dbReference>
<comment type="caution">
    <text evidence="1">The sequence shown here is derived from an EMBL/GenBank/DDBJ whole genome shotgun (WGS) entry which is preliminary data.</text>
</comment>
<organism evidence="1 2">
    <name type="scientific">Streptosporangium carneum</name>
    <dbReference type="NCBI Taxonomy" id="47481"/>
    <lineage>
        <taxon>Bacteria</taxon>
        <taxon>Bacillati</taxon>
        <taxon>Actinomycetota</taxon>
        <taxon>Actinomycetes</taxon>
        <taxon>Streptosporangiales</taxon>
        <taxon>Streptosporangiaceae</taxon>
        <taxon>Streptosporangium</taxon>
    </lineage>
</organism>
<protein>
    <submittedName>
        <fullName evidence="1">Uncharacterized protein</fullName>
    </submittedName>
</protein>
<sequence length="55" mass="5730">MENSCADCGVSDTHVNTATSAAISDADPFRAVVAAPVRRTRHGHGGVMASENEEM</sequence>
<dbReference type="AlphaFoldDB" id="A0A9W6I643"/>
<reference evidence="1" key="2">
    <citation type="submission" date="2023-01" db="EMBL/GenBank/DDBJ databases">
        <authorList>
            <person name="Sun Q."/>
            <person name="Evtushenko L."/>
        </authorList>
    </citation>
    <scope>NUCLEOTIDE SEQUENCE</scope>
    <source>
        <strain evidence="1">VKM Ac-2007</strain>
    </source>
</reference>
<evidence type="ECO:0000313" key="2">
    <source>
        <dbReference type="Proteomes" id="UP001143474"/>
    </source>
</evidence>
<gene>
    <name evidence="1" type="ORF">GCM10017600_50660</name>
</gene>
<reference evidence="1" key="1">
    <citation type="journal article" date="2014" name="Int. J. Syst. Evol. Microbiol.">
        <title>Complete genome sequence of Corynebacterium casei LMG S-19264T (=DSM 44701T), isolated from a smear-ripened cheese.</title>
        <authorList>
            <consortium name="US DOE Joint Genome Institute (JGI-PGF)"/>
            <person name="Walter F."/>
            <person name="Albersmeier A."/>
            <person name="Kalinowski J."/>
            <person name="Ruckert C."/>
        </authorList>
    </citation>
    <scope>NUCLEOTIDE SEQUENCE</scope>
    <source>
        <strain evidence="1">VKM Ac-2007</strain>
    </source>
</reference>